<dbReference type="PANTHER" id="PTHR13367:SF28">
    <property type="entry name" value="UBIQUITIN THIOESTERASE ZRANB1"/>
    <property type="match status" value="1"/>
</dbReference>
<dbReference type="InterPro" id="IPR051346">
    <property type="entry name" value="OTU_Deubiquitinase"/>
</dbReference>
<accession>A0ABP0IUE6</accession>
<evidence type="ECO:0000313" key="8">
    <source>
        <dbReference type="EMBL" id="CAK9005712.1"/>
    </source>
</evidence>
<dbReference type="InterPro" id="IPR022105">
    <property type="entry name" value="DUF3645"/>
</dbReference>
<dbReference type="EC" id="3.4.19.12" evidence="2"/>
<keyword evidence="9" id="KW-1185">Reference proteome</keyword>
<proteinExistence type="predicted"/>
<evidence type="ECO:0000256" key="1">
    <source>
        <dbReference type="ARBA" id="ARBA00000707"/>
    </source>
</evidence>
<dbReference type="Pfam" id="PF12359">
    <property type="entry name" value="DUF3645"/>
    <property type="match status" value="1"/>
</dbReference>
<evidence type="ECO:0000313" key="9">
    <source>
        <dbReference type="Proteomes" id="UP001642464"/>
    </source>
</evidence>
<dbReference type="PANTHER" id="PTHR13367">
    <property type="entry name" value="UBIQUITIN THIOESTERASE"/>
    <property type="match status" value="1"/>
</dbReference>
<keyword evidence="3" id="KW-0645">Protease</keyword>
<evidence type="ECO:0000256" key="3">
    <source>
        <dbReference type="ARBA" id="ARBA00022670"/>
    </source>
</evidence>
<dbReference type="EMBL" id="CAXAMM010005003">
    <property type="protein sequence ID" value="CAK9005712.1"/>
    <property type="molecule type" value="Genomic_DNA"/>
</dbReference>
<comment type="caution">
    <text evidence="8">The sequence shown here is derived from an EMBL/GenBank/DDBJ whole genome shotgun (WGS) entry which is preliminary data.</text>
</comment>
<sequence length="437" mass="48594">MWPYLDQVARPRNQTCNAGSATSPQRRGLQMSHRGLPHRIRYGLLSDKGTWTADGRLSTKGRAARRALLAVPFIGKDCPSAASEFSHPDVAIGLTIFSYHFEGMRMQDFVLLLKLLRAEMEEERGPFARRPTCLRWVSWVKDAGGRVTGFSWGGRLLADMPKDEVRLDAPPPDQVALEDGLEELRGNVWPLERVSLKDKQQVHILWRLLRCSAGAVRHYLYEHVFPGVMGLSDSLLSCTAQELGSSVLFRRRLGFSGTPSEVLPASMGIIHYEHGCDAKILSTLLNSKVVTRTETLPFGWDPVWLLKRASQGDFHALIDAGALIVGFSNLAAECSESLPMSFLGVVFLNEADETVVLLRDARILPLSECGLSSAQRFTFYDHVHTTGLDVPQAPYARAALTLGKDMLWRDYAQAAFRMRGLGPGVPVTGWFLQRYAT</sequence>
<evidence type="ECO:0000259" key="7">
    <source>
        <dbReference type="Pfam" id="PF12359"/>
    </source>
</evidence>
<evidence type="ECO:0000256" key="4">
    <source>
        <dbReference type="ARBA" id="ARBA00022786"/>
    </source>
</evidence>
<gene>
    <name evidence="8" type="ORF">SCF082_LOCUS8711</name>
</gene>
<evidence type="ECO:0000256" key="5">
    <source>
        <dbReference type="ARBA" id="ARBA00022801"/>
    </source>
</evidence>
<organism evidence="8 9">
    <name type="scientific">Durusdinium trenchii</name>
    <dbReference type="NCBI Taxonomy" id="1381693"/>
    <lineage>
        <taxon>Eukaryota</taxon>
        <taxon>Sar</taxon>
        <taxon>Alveolata</taxon>
        <taxon>Dinophyceae</taxon>
        <taxon>Suessiales</taxon>
        <taxon>Symbiodiniaceae</taxon>
        <taxon>Durusdinium</taxon>
    </lineage>
</organism>
<dbReference type="Proteomes" id="UP001642464">
    <property type="component" value="Unassembled WGS sequence"/>
</dbReference>
<comment type="catalytic activity">
    <reaction evidence="1">
        <text>Thiol-dependent hydrolysis of ester, thioester, amide, peptide and isopeptide bonds formed by the C-terminal Gly of ubiquitin (a 76-residue protein attached to proteins as an intracellular targeting signal).</text>
        <dbReference type="EC" id="3.4.19.12"/>
    </reaction>
</comment>
<feature type="domain" description="DUF3645" evidence="7">
    <location>
        <begin position="65"/>
        <end position="95"/>
    </location>
</feature>
<reference evidence="8 9" key="1">
    <citation type="submission" date="2024-02" db="EMBL/GenBank/DDBJ databases">
        <authorList>
            <person name="Chen Y."/>
            <person name="Shah S."/>
            <person name="Dougan E. K."/>
            <person name="Thang M."/>
            <person name="Chan C."/>
        </authorList>
    </citation>
    <scope>NUCLEOTIDE SEQUENCE [LARGE SCALE GENOMIC DNA]</scope>
</reference>
<evidence type="ECO:0000256" key="2">
    <source>
        <dbReference type="ARBA" id="ARBA00012759"/>
    </source>
</evidence>
<keyword evidence="6" id="KW-0788">Thiol protease</keyword>
<keyword evidence="4" id="KW-0833">Ubl conjugation pathway</keyword>
<evidence type="ECO:0000256" key="6">
    <source>
        <dbReference type="ARBA" id="ARBA00022807"/>
    </source>
</evidence>
<protein>
    <recommendedName>
        <fullName evidence="2">ubiquitinyl hydrolase 1</fullName>
        <ecNumber evidence="2">3.4.19.12</ecNumber>
    </recommendedName>
</protein>
<keyword evidence="5" id="KW-0378">Hydrolase</keyword>
<name>A0ABP0IUE6_9DINO</name>